<dbReference type="Gene3D" id="2.60.120.620">
    <property type="entry name" value="q2cbj1_9rhob like domain"/>
    <property type="match status" value="1"/>
</dbReference>
<dbReference type="InterPro" id="IPR051842">
    <property type="entry name" value="uS12_prolyl_hydroxylase"/>
</dbReference>
<keyword evidence="3" id="KW-1185">Reference proteome</keyword>
<dbReference type="Proteomes" id="UP001165342">
    <property type="component" value="Unassembled WGS sequence"/>
</dbReference>
<evidence type="ECO:0000313" key="2">
    <source>
        <dbReference type="EMBL" id="MCL6730052.1"/>
    </source>
</evidence>
<dbReference type="Pfam" id="PF13661">
    <property type="entry name" value="2OG-FeII_Oxy_4"/>
    <property type="match status" value="1"/>
</dbReference>
<organism evidence="2 3">
    <name type="scientific">Sphingomonas hankyongi</name>
    <dbReference type="NCBI Taxonomy" id="2908209"/>
    <lineage>
        <taxon>Bacteria</taxon>
        <taxon>Pseudomonadati</taxon>
        <taxon>Pseudomonadota</taxon>
        <taxon>Alphaproteobacteria</taxon>
        <taxon>Sphingomonadales</taxon>
        <taxon>Sphingomonadaceae</taxon>
        <taxon>Sphingomonas</taxon>
    </lineage>
</organism>
<accession>A0ABT0S2H1</accession>
<proteinExistence type="predicted"/>
<sequence length="205" mass="24001">MKALPWGIVFNEGNHVHQLHADRLDNLSNDEATRMMMGIRERARTQYQFIYAFYPVLNAYFSEHAPRQGIFDFYELINSEPVLETIRQVTGLENIRWADGQATWFKQGHFLKAHTDEMHMEGRLAAYVFNMSPVWERDWGGFLQFFDRDDNIEAAFKPSFNTLNIFTIPQLHSVSMVSTYVTERRMAVTGWFRCDDPPGPIGNRR</sequence>
<name>A0ABT0S2H1_9SPHN</name>
<dbReference type="EMBL" id="JAMGBE010000002">
    <property type="protein sequence ID" value="MCL6730052.1"/>
    <property type="molecule type" value="Genomic_DNA"/>
</dbReference>
<dbReference type="PANTHER" id="PTHR12117:SF0">
    <property type="entry name" value="PROLYL 3-HYDROXYLASE OGFOD1"/>
    <property type="match status" value="1"/>
</dbReference>
<evidence type="ECO:0000313" key="3">
    <source>
        <dbReference type="Proteomes" id="UP001165342"/>
    </source>
</evidence>
<protein>
    <submittedName>
        <fullName evidence="2">2OG-Fe(II) oxygenase</fullName>
    </submittedName>
</protein>
<dbReference type="RefSeq" id="WP_249831509.1">
    <property type="nucleotide sequence ID" value="NZ_JAMGBE010000002.1"/>
</dbReference>
<gene>
    <name evidence="2" type="ORF">LZ538_08295</name>
</gene>
<comment type="caution">
    <text evidence="2">The sequence shown here is derived from an EMBL/GenBank/DDBJ whole genome shotgun (WGS) entry which is preliminary data.</text>
</comment>
<dbReference type="PANTHER" id="PTHR12117">
    <property type="entry name" value="HISTONE ACETYLTRANSFERASE COMPLEX"/>
    <property type="match status" value="1"/>
</dbReference>
<evidence type="ECO:0000259" key="1">
    <source>
        <dbReference type="Pfam" id="PF13661"/>
    </source>
</evidence>
<reference evidence="2" key="1">
    <citation type="submission" date="2022-05" db="EMBL/GenBank/DDBJ databases">
        <authorList>
            <person name="Jo J.-H."/>
            <person name="Im W.-T."/>
        </authorList>
    </citation>
    <scope>NUCLEOTIDE SEQUENCE</scope>
    <source>
        <strain evidence="2">SE220</strain>
    </source>
</reference>
<feature type="domain" description="Prolyl 3,4-dihydroxylase TPA1/OFD1 N-terminal" evidence="1">
    <location>
        <begin position="101"/>
        <end position="193"/>
    </location>
</feature>
<dbReference type="InterPro" id="IPR039558">
    <property type="entry name" value="TPA1/OFD1_N"/>
</dbReference>